<dbReference type="SUPFAM" id="SSF54637">
    <property type="entry name" value="Thioesterase/thiol ester dehydrase-isomerase"/>
    <property type="match status" value="1"/>
</dbReference>
<evidence type="ECO:0000313" key="1">
    <source>
        <dbReference type="EMBL" id="QEM13074.1"/>
    </source>
</evidence>
<keyword evidence="2" id="KW-1185">Reference proteome</keyword>
<dbReference type="OrthoDB" id="2922403at2"/>
<reference evidence="1" key="1">
    <citation type="submission" date="2019-08" db="EMBL/GenBank/DDBJ databases">
        <title>Comparative genome analysis confer to the adaptation heavy metal polluted environment.</title>
        <authorList>
            <person name="Li Y."/>
        </authorList>
    </citation>
    <scope>NUCLEOTIDE SEQUENCE [LARGE SCALE GENOMIC DNA]</scope>
    <source>
        <strain evidence="1">P1</strain>
    </source>
</reference>
<dbReference type="KEGG" id="mrub:DEO27_024700"/>
<dbReference type="Gene3D" id="3.10.129.10">
    <property type="entry name" value="Hotdog Thioesterase"/>
    <property type="match status" value="1"/>
</dbReference>
<sequence>MILPTQDILSLIPQRPPFVMVDTLVSSSDNTTLTSLLILSENVLVSDGELSEAGLVENIAQTAAAGAGYAAQQLGKPVQPGFIGAVKNLEVFALPKVGDIIATEVKIENQVFDVTIIKGRVICKGCTLAQCEMKIFIQPQQ</sequence>
<name>A0A5C1I5F7_9SPHI</name>
<proteinExistence type="predicted"/>
<evidence type="ECO:0000313" key="2">
    <source>
        <dbReference type="Proteomes" id="UP000251402"/>
    </source>
</evidence>
<accession>A0A5C1I5F7</accession>
<organism evidence="1 2">
    <name type="scientific">Mucilaginibacter rubeus</name>
    <dbReference type="NCBI Taxonomy" id="2027860"/>
    <lineage>
        <taxon>Bacteria</taxon>
        <taxon>Pseudomonadati</taxon>
        <taxon>Bacteroidota</taxon>
        <taxon>Sphingobacteriia</taxon>
        <taxon>Sphingobacteriales</taxon>
        <taxon>Sphingobacteriaceae</taxon>
        <taxon>Mucilaginibacter</taxon>
    </lineage>
</organism>
<dbReference type="Proteomes" id="UP000251402">
    <property type="component" value="Chromosome"/>
</dbReference>
<dbReference type="AlphaFoldDB" id="A0A5C1I5F7"/>
<dbReference type="InterPro" id="IPR029069">
    <property type="entry name" value="HotDog_dom_sf"/>
</dbReference>
<protein>
    <submittedName>
        <fullName evidence="1">3-hydroxyacyl-ACP dehydratase</fullName>
    </submittedName>
</protein>
<gene>
    <name evidence="1" type="ORF">DEO27_024700</name>
</gene>
<dbReference type="EMBL" id="CP043450">
    <property type="protein sequence ID" value="QEM13074.1"/>
    <property type="molecule type" value="Genomic_DNA"/>
</dbReference>
<dbReference type="InterPro" id="IPR016776">
    <property type="entry name" value="ApeP-like_dehydratase"/>
</dbReference>
<dbReference type="Pfam" id="PF22817">
    <property type="entry name" value="ApeP-like"/>
    <property type="match status" value="1"/>
</dbReference>
<dbReference type="RefSeq" id="WP_112568428.1">
    <property type="nucleotide sequence ID" value="NZ_CP043450.1"/>
</dbReference>